<gene>
    <name evidence="8" type="ORF">DASC09_035490</name>
</gene>
<evidence type="ECO:0000256" key="6">
    <source>
        <dbReference type="SAM" id="MobiDB-lite"/>
    </source>
</evidence>
<protein>
    <submittedName>
        <fullName evidence="8">Emp65 protein</fullName>
    </submittedName>
</protein>
<evidence type="ECO:0000256" key="1">
    <source>
        <dbReference type="ARBA" id="ARBA00004141"/>
    </source>
</evidence>
<feature type="transmembrane region" description="Helical" evidence="7">
    <location>
        <begin position="96"/>
        <end position="118"/>
    </location>
</feature>
<evidence type="ECO:0000313" key="8">
    <source>
        <dbReference type="EMBL" id="GMM36224.1"/>
    </source>
</evidence>
<feature type="transmembrane region" description="Helical" evidence="7">
    <location>
        <begin position="237"/>
        <end position="256"/>
    </location>
</feature>
<feature type="transmembrane region" description="Helical" evidence="7">
    <location>
        <begin position="262"/>
        <end position="285"/>
    </location>
</feature>
<name>A0AAV5QP40_9ASCO</name>
<keyword evidence="5 7" id="KW-0472">Membrane</keyword>
<evidence type="ECO:0000313" key="9">
    <source>
        <dbReference type="Proteomes" id="UP001360560"/>
    </source>
</evidence>
<dbReference type="RefSeq" id="XP_064853220.1">
    <property type="nucleotide sequence ID" value="XM_064997148.1"/>
</dbReference>
<feature type="transmembrane region" description="Helical" evidence="7">
    <location>
        <begin position="508"/>
        <end position="531"/>
    </location>
</feature>
<dbReference type="Pfam" id="PF05346">
    <property type="entry name" value="DUF747"/>
    <property type="match status" value="1"/>
</dbReference>
<feature type="transmembrane region" description="Helical" evidence="7">
    <location>
        <begin position="147"/>
        <end position="168"/>
    </location>
</feature>
<dbReference type="AlphaFoldDB" id="A0AAV5QP40"/>
<organism evidence="8 9">
    <name type="scientific">Saccharomycopsis crataegensis</name>
    <dbReference type="NCBI Taxonomy" id="43959"/>
    <lineage>
        <taxon>Eukaryota</taxon>
        <taxon>Fungi</taxon>
        <taxon>Dikarya</taxon>
        <taxon>Ascomycota</taxon>
        <taxon>Saccharomycotina</taxon>
        <taxon>Saccharomycetes</taxon>
        <taxon>Saccharomycopsidaceae</taxon>
        <taxon>Saccharomycopsis</taxon>
    </lineage>
</organism>
<proteinExistence type="inferred from homology"/>
<accession>A0AAV5QP40</accession>
<keyword evidence="3 7" id="KW-0812">Transmembrane</keyword>
<keyword evidence="4 7" id="KW-1133">Transmembrane helix</keyword>
<dbReference type="PANTHER" id="PTHR13317:SF4">
    <property type="entry name" value="TRANSMEMBRANE ANTERIOR POSTERIOR TRANSFORMATION PROTEIN 1 HOMOLOG"/>
    <property type="match status" value="1"/>
</dbReference>
<evidence type="ECO:0000256" key="4">
    <source>
        <dbReference type="ARBA" id="ARBA00022989"/>
    </source>
</evidence>
<reference evidence="8 9" key="1">
    <citation type="journal article" date="2023" name="Elife">
        <title>Identification of key yeast species and microbe-microbe interactions impacting larval growth of Drosophila in the wild.</title>
        <authorList>
            <person name="Mure A."/>
            <person name="Sugiura Y."/>
            <person name="Maeda R."/>
            <person name="Honda K."/>
            <person name="Sakurai N."/>
            <person name="Takahashi Y."/>
            <person name="Watada M."/>
            <person name="Katoh T."/>
            <person name="Gotoh A."/>
            <person name="Gotoh Y."/>
            <person name="Taniguchi I."/>
            <person name="Nakamura K."/>
            <person name="Hayashi T."/>
            <person name="Katayama T."/>
            <person name="Uemura T."/>
            <person name="Hattori Y."/>
        </authorList>
    </citation>
    <scope>NUCLEOTIDE SEQUENCE [LARGE SCALE GENOMIC DNA]</scope>
    <source>
        <strain evidence="8 9">SC-9</strain>
    </source>
</reference>
<feature type="transmembrane region" description="Helical" evidence="7">
    <location>
        <begin position="447"/>
        <end position="467"/>
    </location>
</feature>
<dbReference type="InterPro" id="IPR008010">
    <property type="entry name" value="Tatp1"/>
</dbReference>
<comment type="caution">
    <text evidence="8">The sequence shown here is derived from an EMBL/GenBank/DDBJ whole genome shotgun (WGS) entry which is preliminary data.</text>
</comment>
<dbReference type="EMBL" id="BTFZ01000011">
    <property type="protein sequence ID" value="GMM36224.1"/>
    <property type="molecule type" value="Genomic_DNA"/>
</dbReference>
<dbReference type="Proteomes" id="UP001360560">
    <property type="component" value="Unassembled WGS sequence"/>
</dbReference>
<comment type="subcellular location">
    <subcellularLocation>
        <location evidence="1">Membrane</location>
        <topology evidence="1">Multi-pass membrane protein</topology>
    </subcellularLocation>
</comment>
<evidence type="ECO:0000256" key="2">
    <source>
        <dbReference type="ARBA" id="ARBA00008803"/>
    </source>
</evidence>
<feature type="region of interest" description="Disordered" evidence="6">
    <location>
        <begin position="559"/>
        <end position="578"/>
    </location>
</feature>
<evidence type="ECO:0000256" key="7">
    <source>
        <dbReference type="SAM" id="Phobius"/>
    </source>
</evidence>
<dbReference type="GO" id="GO:0005789">
    <property type="term" value="C:endoplasmic reticulum membrane"/>
    <property type="evidence" value="ECO:0007669"/>
    <property type="project" value="TreeGrafter"/>
</dbReference>
<dbReference type="PANTHER" id="PTHR13317">
    <property type="entry name" value="TRANSMEMBRANE ANTERIOR POSTERIOR TRANSFORMATION PROTEIN 1 HOMOLOG"/>
    <property type="match status" value="1"/>
</dbReference>
<dbReference type="GeneID" id="90074199"/>
<sequence>MPESHKEGEPRIRRRNRATSISNNSSFHTFYNLLLKELGLNYLSDSSKPCTGANGKKKNLDDNFDELLGNILHFVKVPIHIEKFMCFGLLYCLNDFLIAFTILPLKLFVCLIQLVLLVRTQFLPSSFHKPKTASPNVFTQRVSVTNLFFMMYNPMIQASLFWFSLWILSYLDTSKLYHDIRRQSAIKLYVMIGVLDVVDKLVATLGEDLLKFLFNLQFSLASTITEFSMSKKSLTRLALAGFVFVISYGLCLVYFICHSTCLIYQTISLNVAINSYSNALFTLLLSSQFSEIKSTVFKKFDREGLFQNICSDLTERFQLLVYLFLIGLRNLIEIDINEGLIPNFWKTISSVSGTTSGNGFNNSKGLFNFVGVFLNPTLIVLGSELLVDWLKHSYIAKYNHFSPKIYERFLNVLSNDFLEMNYEDSNNGHCSTIEENIHRQINSKRNLSIRVGVPMLVLNLIVMKMSWPSVNHFLFEKLHHQDISTNLDTRTKNFFTAFYYPLMDNLNMLIIIFLIFTILFIVKLILSMFLLKVSHRRRKHFILHWKKLENQLVNKGLDKDNEKKLNRPSQRSPHRTEYDLVSSPLADAEKSVPGEKMTNPFTDDLKSPIDKSLFSNLTTVNDILNNDYKPGHLSTVGLGVLDKDDIKYLYDDYDKRKSIDQYRVKNDIKKIVKRNQSTDNNISNEGGLDNVVRYEMSSKRIW</sequence>
<comment type="similarity">
    <text evidence="2">Belongs to the TAPT1 family.</text>
</comment>
<evidence type="ECO:0000256" key="5">
    <source>
        <dbReference type="ARBA" id="ARBA00023136"/>
    </source>
</evidence>
<keyword evidence="9" id="KW-1185">Reference proteome</keyword>
<evidence type="ECO:0000256" key="3">
    <source>
        <dbReference type="ARBA" id="ARBA00022692"/>
    </source>
</evidence>